<name>A0A665WTT4_ECHNA</name>
<feature type="domain" description="Protein kinase" evidence="7">
    <location>
        <begin position="1"/>
        <end position="200"/>
    </location>
</feature>
<dbReference type="InterPro" id="IPR050494">
    <property type="entry name" value="Ser_Thr_dual-spec_kinase"/>
</dbReference>
<accession>A0A665WTT4</accession>
<dbReference type="GO" id="GO:0007224">
    <property type="term" value="P:smoothened signaling pathway"/>
    <property type="evidence" value="ECO:0007669"/>
    <property type="project" value="TreeGrafter"/>
</dbReference>
<dbReference type="PANTHER" id="PTHR24058">
    <property type="entry name" value="DUAL SPECIFICITY PROTEIN KINASE"/>
    <property type="match status" value="1"/>
</dbReference>
<keyword evidence="3" id="KW-0547">Nucleotide-binding</keyword>
<dbReference type="GO" id="GO:0005737">
    <property type="term" value="C:cytoplasm"/>
    <property type="evidence" value="ECO:0007669"/>
    <property type="project" value="TreeGrafter"/>
</dbReference>
<dbReference type="Gene3D" id="3.30.200.20">
    <property type="entry name" value="Phosphorylase Kinase, domain 1"/>
    <property type="match status" value="1"/>
</dbReference>
<reference evidence="8" key="2">
    <citation type="submission" date="2025-08" db="UniProtKB">
        <authorList>
            <consortium name="Ensembl"/>
        </authorList>
    </citation>
    <scope>IDENTIFICATION</scope>
</reference>
<evidence type="ECO:0000256" key="6">
    <source>
        <dbReference type="SAM" id="MobiDB-lite"/>
    </source>
</evidence>
<dbReference type="GO" id="GO:0016605">
    <property type="term" value="C:PML body"/>
    <property type="evidence" value="ECO:0007669"/>
    <property type="project" value="TreeGrafter"/>
</dbReference>
<dbReference type="InterPro" id="IPR011009">
    <property type="entry name" value="Kinase-like_dom_sf"/>
</dbReference>
<dbReference type="GO" id="GO:0005524">
    <property type="term" value="F:ATP binding"/>
    <property type="evidence" value="ECO:0007669"/>
    <property type="project" value="UniProtKB-KW"/>
</dbReference>
<dbReference type="PROSITE" id="PS50011">
    <property type="entry name" value="PROTEIN_KINASE_DOM"/>
    <property type="match status" value="2"/>
</dbReference>
<keyword evidence="4" id="KW-0418">Kinase</keyword>
<dbReference type="InterPro" id="IPR000719">
    <property type="entry name" value="Prot_kinase_dom"/>
</dbReference>
<keyword evidence="9" id="KW-1185">Reference proteome</keyword>
<proteinExistence type="predicted"/>
<protein>
    <recommendedName>
        <fullName evidence="7">Protein kinase domain-containing protein</fullName>
    </recommendedName>
</protein>
<reference evidence="8" key="1">
    <citation type="submission" date="2021-04" db="EMBL/GenBank/DDBJ databases">
        <authorList>
            <consortium name="Wellcome Sanger Institute Data Sharing"/>
        </authorList>
    </citation>
    <scope>NUCLEOTIDE SEQUENCE [LARGE SCALE GENOMIC DNA]</scope>
</reference>
<feature type="region of interest" description="Disordered" evidence="6">
    <location>
        <begin position="221"/>
        <end position="245"/>
    </location>
</feature>
<dbReference type="Proteomes" id="UP000472264">
    <property type="component" value="Chromosome 4"/>
</dbReference>
<keyword evidence="2" id="KW-0808">Transferase</keyword>
<dbReference type="Pfam" id="PF00069">
    <property type="entry name" value="Pkinase"/>
    <property type="match status" value="2"/>
</dbReference>
<dbReference type="Ensembl" id="ENSENLT00000048588.1">
    <property type="protein sequence ID" value="ENSENLP00000047448.1"/>
    <property type="gene ID" value="ENSENLG00000020058.1"/>
</dbReference>
<dbReference type="GO" id="GO:0042771">
    <property type="term" value="P:intrinsic apoptotic signaling pathway in response to DNA damage by p53 class mediator"/>
    <property type="evidence" value="ECO:0007669"/>
    <property type="project" value="TreeGrafter"/>
</dbReference>
<evidence type="ECO:0000256" key="3">
    <source>
        <dbReference type="ARBA" id="ARBA00022741"/>
    </source>
</evidence>
<sequence length="616" mass="70062">MLVNHKQKPFRVKLIDFRTAIHTSKIRPGYIFQKVCYRAPEVILGLPWNEAIDMWSLGCVLAFLYYNQDPFPSHCQLEILKIITQMQGQFEDEMLNDAIYMRNFFTKITNSTGSSWMLKAECEFPCCTNTDTPDSSMGAFENCDSFNNIARTFPEEDSPTAQEDTQAFFSLLKRMLNADAAQRITPTARLTKKKCQHEELSVKFKRFVTSSEVISINSVTSDPDKGCSTADRGPANKRPSGHTDLNDTVVAEETVNKKKTFIPQCTRLDTKEKMAMKIVKKGTLAGKREVRVLKKLRKLDYDKNNLVRFTEHFHHKGHICLAFEMLDMSIKDLIERKLRRKPLQLSQIRVITQQMLVALNALKDIGLAHADIKPNKIMLVNHQLNPLKVKLVDFGTTVAVSKVLPGTVVQAIGYRAPEVILGLQVDEAIDIWGLGCVLAYMYLGQDLYPLHCEREVMRVITKVQGQPSAKMLNNGIHTIDHFNHSQGRRWSFWTLKKVCGLSCCKSVKGTKTNHPMGALDRVTMAEIPKDTDVFLSFLKQMLHVEPEERLTPIQALEHAFIFTKHSPADANLSSHLPSRDDKANETNNHDKFVSVHIFLCLCGFLPKSKDMHVCHW</sequence>
<dbReference type="AlphaFoldDB" id="A0A665WTT4"/>
<evidence type="ECO:0000256" key="2">
    <source>
        <dbReference type="ARBA" id="ARBA00022679"/>
    </source>
</evidence>
<evidence type="ECO:0000256" key="1">
    <source>
        <dbReference type="ARBA" id="ARBA00022527"/>
    </source>
</evidence>
<keyword evidence="1" id="KW-0723">Serine/threonine-protein kinase</keyword>
<evidence type="ECO:0000259" key="7">
    <source>
        <dbReference type="PROSITE" id="PS50011"/>
    </source>
</evidence>
<dbReference type="GO" id="GO:0045944">
    <property type="term" value="P:positive regulation of transcription by RNA polymerase II"/>
    <property type="evidence" value="ECO:0007669"/>
    <property type="project" value="TreeGrafter"/>
</dbReference>
<evidence type="ECO:0000256" key="5">
    <source>
        <dbReference type="ARBA" id="ARBA00022840"/>
    </source>
</evidence>
<dbReference type="SMART" id="SM00220">
    <property type="entry name" value="S_TKc"/>
    <property type="match status" value="1"/>
</dbReference>
<dbReference type="InParanoid" id="A0A665WTT4"/>
<reference evidence="8" key="3">
    <citation type="submission" date="2025-09" db="UniProtKB">
        <authorList>
            <consortium name="Ensembl"/>
        </authorList>
    </citation>
    <scope>IDENTIFICATION</scope>
</reference>
<evidence type="ECO:0000313" key="8">
    <source>
        <dbReference type="Ensembl" id="ENSENLP00000047448.1"/>
    </source>
</evidence>
<keyword evidence="5" id="KW-0067">ATP-binding</keyword>
<dbReference type="PANTHER" id="PTHR24058:SF53">
    <property type="entry name" value="HOMEODOMAIN-INTERACTING PROTEIN KINASE 2"/>
    <property type="match status" value="1"/>
</dbReference>
<dbReference type="GO" id="GO:0004713">
    <property type="term" value="F:protein tyrosine kinase activity"/>
    <property type="evidence" value="ECO:0007669"/>
    <property type="project" value="TreeGrafter"/>
</dbReference>
<evidence type="ECO:0000313" key="9">
    <source>
        <dbReference type="Proteomes" id="UP000472264"/>
    </source>
</evidence>
<feature type="domain" description="Protein kinase" evidence="7">
    <location>
        <begin position="234"/>
        <end position="561"/>
    </location>
</feature>
<dbReference type="GO" id="GO:0003713">
    <property type="term" value="F:transcription coactivator activity"/>
    <property type="evidence" value="ECO:0007669"/>
    <property type="project" value="TreeGrafter"/>
</dbReference>
<evidence type="ECO:0000256" key="4">
    <source>
        <dbReference type="ARBA" id="ARBA00022777"/>
    </source>
</evidence>
<dbReference type="Gene3D" id="1.10.510.10">
    <property type="entry name" value="Transferase(Phosphotransferase) domain 1"/>
    <property type="match status" value="2"/>
</dbReference>
<dbReference type="SUPFAM" id="SSF56112">
    <property type="entry name" value="Protein kinase-like (PK-like)"/>
    <property type="match status" value="2"/>
</dbReference>
<dbReference type="GO" id="GO:0003714">
    <property type="term" value="F:transcription corepressor activity"/>
    <property type="evidence" value="ECO:0007669"/>
    <property type="project" value="TreeGrafter"/>
</dbReference>
<dbReference type="GO" id="GO:0046332">
    <property type="term" value="F:SMAD binding"/>
    <property type="evidence" value="ECO:0007669"/>
    <property type="project" value="TreeGrafter"/>
</dbReference>
<dbReference type="GO" id="GO:0004674">
    <property type="term" value="F:protein serine/threonine kinase activity"/>
    <property type="evidence" value="ECO:0007669"/>
    <property type="project" value="UniProtKB-KW"/>
</dbReference>
<organism evidence="8 9">
    <name type="scientific">Echeneis naucrates</name>
    <name type="common">Live sharksucker</name>
    <dbReference type="NCBI Taxonomy" id="173247"/>
    <lineage>
        <taxon>Eukaryota</taxon>
        <taxon>Metazoa</taxon>
        <taxon>Chordata</taxon>
        <taxon>Craniata</taxon>
        <taxon>Vertebrata</taxon>
        <taxon>Euteleostomi</taxon>
        <taxon>Actinopterygii</taxon>
        <taxon>Neopterygii</taxon>
        <taxon>Teleostei</taxon>
        <taxon>Neoteleostei</taxon>
        <taxon>Acanthomorphata</taxon>
        <taxon>Carangaria</taxon>
        <taxon>Carangiformes</taxon>
        <taxon>Echeneidae</taxon>
        <taxon>Echeneis</taxon>
    </lineage>
</organism>